<sequence length="914" mass="102365">MMLFLLLVSGFVCVNSQMGIINFNLEAGTFRAEYWMRGRGLSASFHNAHFHYNSTSSVWAMALSDLFTSIPGVYNNVNSGISNGGVQGSFDYKFPVQGDEKMDFINAFGGSDWSLTWGSTMKVKMNFGSIVGWNSTEEVKVILKAVDNDHSNIVLGCGETHVVEELLGSLPSSNVMKPNLKFYKNGEVIYDGDLYARSDSGESYTCSPSPKTLSLEGSRQTVVTQNEMVRECWNQDRLCGDSGKTVIGNNNLFRFSSDGQRSQFIDEFGILRLYGIENSSSEGPFLINDEVLLTHPEFSALTGNETLVSKELMSGFLEGFLLGLQQYEEYEYFVPTNEIATGDGVLLIMLTAVAHAGFTHESSIADACGSYKAVWNYGGTIHADDVPTHVMNVIFRRKRATPPTFFRLPMTYNRYQKRNIHVTPCEGRTDGNVGMIKTAQDRIDAFCALDEVTCAVVLHEQVYEIAKQMHLNRCGCYTLPNYCKQFKDESNKGVIVTFTVPRGLLSDTYSCSINDRNSGYFSEADLIKTASSERCTYTFAPSIKVLDGGDVFISCLDEGTPASCRHETRLVTLYEDKLYLLKDRYVEGFIVNPHRLATLVTHVFCIDTKDKIKGAKTIKKLRDTIRQDNIHEVEIYMDENSNHHCTLTTNDVGTLSDYSGLFTMASVSDGMPTYLRNVTQRGLRFDIKTTTDRVFKQRKCSFIKGNKIYHDDRTKLKHDAIYAFETETTIGCAVTHHDDFGEEFEGNMVLNAIHTDRFYHAFNDGIEYVPYDSANMTDDGILIQLPKDGDLINDYVSGHEAEGFVFTCGSSVRSVYRYDIKPIPSHIKPLDFSNLLIWKDSEGIPHNTTDVIATTTTPGFKPRPTHVVIPVTHEDKLMVKQVIYVIVMIGGAIMIGLLTLILITMIIICVAKRR</sequence>
<evidence type="ECO:0000313" key="2">
    <source>
        <dbReference type="EMBL" id="AMW36242.1"/>
    </source>
</evidence>
<keyword evidence="1" id="KW-0472">Membrane</keyword>
<keyword evidence="1" id="KW-0812">Transmembrane</keyword>
<name>A0A143DH39_9VIRU</name>
<organism evidence="2">
    <name type="scientific">Abalone herpesvirus Taiwan/2005</name>
    <dbReference type="NCBI Taxonomy" id="1821058"/>
    <lineage>
        <taxon>Viruses</taxon>
        <taxon>Duplodnaviria</taxon>
        <taxon>Heunggongvirae</taxon>
        <taxon>Peploviricota</taxon>
        <taxon>Herviviricetes</taxon>
        <taxon>Herpesvirales</taxon>
    </lineage>
</organism>
<protein>
    <submittedName>
        <fullName evidence="2">Uncharacterized protein</fullName>
    </submittedName>
</protein>
<feature type="transmembrane region" description="Helical" evidence="1">
    <location>
        <begin position="882"/>
        <end position="911"/>
    </location>
</feature>
<gene>
    <name evidence="2" type="ORF">tc2005_p098</name>
</gene>
<evidence type="ECO:0000256" key="1">
    <source>
        <dbReference type="SAM" id="Phobius"/>
    </source>
</evidence>
<reference evidence="2" key="1">
    <citation type="submission" date="2015-11" db="EMBL/GenBank/DDBJ databases">
        <authorList>
            <person name="Chen M.H."/>
            <person name="Kuo S.T."/>
            <person name="Chang P.H."/>
        </authorList>
    </citation>
    <scope>NUCLEOTIDE SEQUENCE</scope>
    <source>
        <strain evidence="2">Taiwan/2005</strain>
    </source>
</reference>
<keyword evidence="1" id="KW-1133">Transmembrane helix</keyword>
<accession>A0A143DH39</accession>
<dbReference type="EMBL" id="KU096999">
    <property type="protein sequence ID" value="AMW36242.1"/>
    <property type="molecule type" value="Genomic_DNA"/>
</dbReference>
<proteinExistence type="predicted"/>